<evidence type="ECO:0000313" key="3">
    <source>
        <dbReference type="Proteomes" id="UP000647241"/>
    </source>
</evidence>
<proteinExistence type="predicted"/>
<feature type="chain" id="PRO_5036949508" evidence="1">
    <location>
        <begin position="26"/>
        <end position="340"/>
    </location>
</feature>
<name>A0A917HJ38_9BACT</name>
<organism evidence="2 3">
    <name type="scientific">Edaphobacter dinghuensis</name>
    <dbReference type="NCBI Taxonomy" id="1560005"/>
    <lineage>
        <taxon>Bacteria</taxon>
        <taxon>Pseudomonadati</taxon>
        <taxon>Acidobacteriota</taxon>
        <taxon>Terriglobia</taxon>
        <taxon>Terriglobales</taxon>
        <taxon>Acidobacteriaceae</taxon>
        <taxon>Edaphobacter</taxon>
    </lineage>
</organism>
<keyword evidence="1" id="KW-0732">Signal</keyword>
<reference evidence="2" key="2">
    <citation type="submission" date="2020-09" db="EMBL/GenBank/DDBJ databases">
        <authorList>
            <person name="Sun Q."/>
            <person name="Zhou Y."/>
        </authorList>
    </citation>
    <scope>NUCLEOTIDE SEQUENCE</scope>
    <source>
        <strain evidence="2">CGMCC 1.12997</strain>
    </source>
</reference>
<reference evidence="2" key="1">
    <citation type="journal article" date="2014" name="Int. J. Syst. Evol. Microbiol.">
        <title>Complete genome sequence of Corynebacterium casei LMG S-19264T (=DSM 44701T), isolated from a smear-ripened cheese.</title>
        <authorList>
            <consortium name="US DOE Joint Genome Institute (JGI-PGF)"/>
            <person name="Walter F."/>
            <person name="Albersmeier A."/>
            <person name="Kalinowski J."/>
            <person name="Ruckert C."/>
        </authorList>
    </citation>
    <scope>NUCLEOTIDE SEQUENCE</scope>
    <source>
        <strain evidence="2">CGMCC 1.12997</strain>
    </source>
</reference>
<keyword evidence="3" id="KW-1185">Reference proteome</keyword>
<protein>
    <submittedName>
        <fullName evidence="2">Uncharacterized protein</fullName>
    </submittedName>
</protein>
<sequence>MVNIMMRFKIALLAAGLLLSGVVAAEVCTTQSQMTSADRDALAATGRSLATKVQADDVNGLQAATVAEYAKDFSGIGDVVGTTAAKLKGGTIAVQQVYLLDGTQLKKNADGSAPDAQFFCSLNKSVAEVDFLIPGLLPGRYGFVIVDVQGTSPWQLSFLLRQDQGRWAMAGFYPKALTAAGHDGLWYWAQARAMAARKEHWNAWLYYRQAQSLLQPTGFVQSSHLEKLKSEQAAAAPPALSDGISTSAPLVVKGANGAEYRFVGLSVDDSLGAPKIDVVAHLQVEAAADSAVAKKRNADAASALLAAYPELRKAFHGVWIFAEATGQNPYATEEAMDEIH</sequence>
<feature type="signal peptide" evidence="1">
    <location>
        <begin position="1"/>
        <end position="25"/>
    </location>
</feature>
<evidence type="ECO:0000256" key="1">
    <source>
        <dbReference type="SAM" id="SignalP"/>
    </source>
</evidence>
<gene>
    <name evidence="2" type="ORF">GCM10011585_24410</name>
</gene>
<comment type="caution">
    <text evidence="2">The sequence shown here is derived from an EMBL/GenBank/DDBJ whole genome shotgun (WGS) entry which is preliminary data.</text>
</comment>
<dbReference type="Proteomes" id="UP000647241">
    <property type="component" value="Unassembled WGS sequence"/>
</dbReference>
<evidence type="ECO:0000313" key="2">
    <source>
        <dbReference type="EMBL" id="GGG80172.1"/>
    </source>
</evidence>
<dbReference type="AlphaFoldDB" id="A0A917HJ38"/>
<dbReference type="EMBL" id="BMGT01000003">
    <property type="protein sequence ID" value="GGG80172.1"/>
    <property type="molecule type" value="Genomic_DNA"/>
</dbReference>
<accession>A0A917HJ38</accession>